<proteinExistence type="predicted"/>
<gene>
    <name evidence="2" type="ORF">L484_005363</name>
</gene>
<dbReference type="EMBL" id="KE345707">
    <property type="protein sequence ID" value="EXC11900.1"/>
    <property type="molecule type" value="Genomic_DNA"/>
</dbReference>
<evidence type="ECO:0000313" key="2">
    <source>
        <dbReference type="EMBL" id="EXC11900.1"/>
    </source>
</evidence>
<dbReference type="AlphaFoldDB" id="W9RVD1"/>
<evidence type="ECO:0000256" key="1">
    <source>
        <dbReference type="SAM" id="MobiDB-lite"/>
    </source>
</evidence>
<keyword evidence="3" id="KW-1185">Reference proteome</keyword>
<organism evidence="2 3">
    <name type="scientific">Morus notabilis</name>
    <dbReference type="NCBI Taxonomy" id="981085"/>
    <lineage>
        <taxon>Eukaryota</taxon>
        <taxon>Viridiplantae</taxon>
        <taxon>Streptophyta</taxon>
        <taxon>Embryophyta</taxon>
        <taxon>Tracheophyta</taxon>
        <taxon>Spermatophyta</taxon>
        <taxon>Magnoliopsida</taxon>
        <taxon>eudicotyledons</taxon>
        <taxon>Gunneridae</taxon>
        <taxon>Pentapetalae</taxon>
        <taxon>rosids</taxon>
        <taxon>fabids</taxon>
        <taxon>Rosales</taxon>
        <taxon>Moraceae</taxon>
        <taxon>Moreae</taxon>
        <taxon>Morus</taxon>
    </lineage>
</organism>
<reference evidence="3" key="1">
    <citation type="submission" date="2013-01" db="EMBL/GenBank/DDBJ databases">
        <title>Draft Genome Sequence of a Mulberry Tree, Morus notabilis C.K. Schneid.</title>
        <authorList>
            <person name="He N."/>
            <person name="Zhao S."/>
        </authorList>
    </citation>
    <scope>NUCLEOTIDE SEQUENCE</scope>
</reference>
<dbReference type="Proteomes" id="UP000030645">
    <property type="component" value="Unassembled WGS sequence"/>
</dbReference>
<evidence type="ECO:0000313" key="3">
    <source>
        <dbReference type="Proteomes" id="UP000030645"/>
    </source>
</evidence>
<protein>
    <submittedName>
        <fullName evidence="2">Uncharacterized protein</fullName>
    </submittedName>
</protein>
<feature type="region of interest" description="Disordered" evidence="1">
    <location>
        <begin position="29"/>
        <end position="57"/>
    </location>
</feature>
<sequence>MYIFISCYLKEEEGEVDFCPTGSAISKWDPKSQLNRTDPLRKKSPNCDQNKTRPPIHHVAKSPTLMMSVKRPQPSMELHLPISKENCLRVPLQ</sequence>
<accession>W9RVD1</accession>
<name>W9RVD1_9ROSA</name>